<accession>A0A3B3DVW4</accession>
<proteinExistence type="inferred from homology"/>
<dbReference type="Ensembl" id="ENSOMET00000035043.1">
    <property type="protein sequence ID" value="ENSOMEP00000033584.1"/>
    <property type="gene ID" value="ENSOMEG00000019627.1"/>
</dbReference>
<feature type="transmembrane region" description="Helical" evidence="10">
    <location>
        <begin position="122"/>
        <end position="140"/>
    </location>
</feature>
<keyword evidence="2" id="KW-1003">Cell membrane</keyword>
<keyword evidence="4 10" id="KW-1133">Transmembrane helix</keyword>
<reference evidence="12" key="2">
    <citation type="submission" date="2025-09" db="UniProtKB">
        <authorList>
            <consortium name="Ensembl"/>
        </authorList>
    </citation>
    <scope>IDENTIFICATION</scope>
</reference>
<evidence type="ECO:0000256" key="1">
    <source>
        <dbReference type="ARBA" id="ARBA00004651"/>
    </source>
</evidence>
<keyword evidence="7 9" id="KW-0675">Receptor</keyword>
<dbReference type="PaxDb" id="30732-ENSOMEP00000033584"/>
<evidence type="ECO:0000256" key="7">
    <source>
        <dbReference type="ARBA" id="ARBA00023170"/>
    </source>
</evidence>
<evidence type="ECO:0000256" key="2">
    <source>
        <dbReference type="ARBA" id="ARBA00022475"/>
    </source>
</evidence>
<evidence type="ECO:0000256" key="4">
    <source>
        <dbReference type="ARBA" id="ARBA00022989"/>
    </source>
</evidence>
<reference evidence="12" key="1">
    <citation type="submission" date="2025-08" db="UniProtKB">
        <authorList>
            <consortium name="Ensembl"/>
        </authorList>
    </citation>
    <scope>IDENTIFICATION</scope>
</reference>
<evidence type="ECO:0000256" key="8">
    <source>
        <dbReference type="ARBA" id="ARBA00023224"/>
    </source>
</evidence>
<evidence type="ECO:0000256" key="10">
    <source>
        <dbReference type="SAM" id="Phobius"/>
    </source>
</evidence>
<keyword evidence="13" id="KW-1185">Reference proteome</keyword>
<dbReference type="InterPro" id="IPR000276">
    <property type="entry name" value="GPCR_Rhodpsn"/>
</dbReference>
<name>A0A3B3DVW4_ORYME</name>
<evidence type="ECO:0000259" key="11">
    <source>
        <dbReference type="PROSITE" id="PS50262"/>
    </source>
</evidence>
<dbReference type="PROSITE" id="PS00237">
    <property type="entry name" value="G_PROTEIN_RECEP_F1_1"/>
    <property type="match status" value="1"/>
</dbReference>
<sequence>NIEGILLPTLPAQSSHSESQGTLFGMNNSMENQTNISDLDSIFILRVLPSLYCLIFVVGLPLNCMAAWTFFRVGAESGLVVYLQNMMLADLLMLITIPLRVADTLGLKNKDLFVITCRYTDVLFYNCLYMGIILIGFISLERYVKIVHPSSSASCTSRFSVLSLLRYLEKTRPAWVVVAISWVLIFSIVLPNVVMTSLEPTGQTFEDCMKLKTPMGVKWHKGISVFDTSLFWVTLVIVTFCYGSIGLYKSNRRVQQDSHNICRKSSRSIFSILAIFSVCFVPYHICRVPFNLNLLKPSLFGRNTNFMLYRLKEGTLLLSCLNVCLNPVIYFLMCKTFREGLRRKVSFRKRRAQTASPLQSVSNFCGERIWVL</sequence>
<comment type="subcellular location">
    <subcellularLocation>
        <location evidence="1">Cell membrane</location>
        <topology evidence="1">Multi-pass membrane protein</topology>
    </subcellularLocation>
</comment>
<dbReference type="PROSITE" id="PS50262">
    <property type="entry name" value="G_PROTEIN_RECEP_F1_2"/>
    <property type="match status" value="1"/>
</dbReference>
<dbReference type="Proteomes" id="UP000261560">
    <property type="component" value="Unplaced"/>
</dbReference>
<dbReference type="InterPro" id="IPR017452">
    <property type="entry name" value="GPCR_Rhodpsn_7TM"/>
</dbReference>
<dbReference type="SUPFAM" id="SSF81321">
    <property type="entry name" value="Family A G protein-coupled receptor-like"/>
    <property type="match status" value="1"/>
</dbReference>
<feature type="transmembrane region" description="Helical" evidence="10">
    <location>
        <begin position="82"/>
        <end position="101"/>
    </location>
</feature>
<keyword evidence="6 10" id="KW-0472">Membrane</keyword>
<keyword evidence="3 9" id="KW-0812">Transmembrane</keyword>
<organism evidence="12 13">
    <name type="scientific">Oryzias melastigma</name>
    <name type="common">Marine medaka</name>
    <dbReference type="NCBI Taxonomy" id="30732"/>
    <lineage>
        <taxon>Eukaryota</taxon>
        <taxon>Metazoa</taxon>
        <taxon>Chordata</taxon>
        <taxon>Craniata</taxon>
        <taxon>Vertebrata</taxon>
        <taxon>Euteleostomi</taxon>
        <taxon>Actinopterygii</taxon>
        <taxon>Neopterygii</taxon>
        <taxon>Teleostei</taxon>
        <taxon>Neoteleostei</taxon>
        <taxon>Acanthomorphata</taxon>
        <taxon>Ovalentaria</taxon>
        <taxon>Atherinomorphae</taxon>
        <taxon>Beloniformes</taxon>
        <taxon>Adrianichthyidae</taxon>
        <taxon>Oryziinae</taxon>
        <taxon>Oryzias</taxon>
    </lineage>
</organism>
<evidence type="ECO:0000256" key="3">
    <source>
        <dbReference type="ARBA" id="ARBA00022692"/>
    </source>
</evidence>
<keyword evidence="8 9" id="KW-0807">Transducer</keyword>
<dbReference type="PANTHER" id="PTHR24233:SF3">
    <property type="entry name" value="P2Y PURINOCEPTOR 14"/>
    <property type="match status" value="1"/>
</dbReference>
<evidence type="ECO:0000313" key="13">
    <source>
        <dbReference type="Proteomes" id="UP000261560"/>
    </source>
</evidence>
<feature type="transmembrane region" description="Helical" evidence="10">
    <location>
        <begin position="316"/>
        <end position="334"/>
    </location>
</feature>
<dbReference type="PANTHER" id="PTHR24233">
    <property type="entry name" value="P2Y PURINOCEPTOR-RELATED G-PROTEIN COUPLED RECEPTOR"/>
    <property type="match status" value="1"/>
</dbReference>
<feature type="transmembrane region" description="Helical" evidence="10">
    <location>
        <begin position="269"/>
        <end position="290"/>
    </location>
</feature>
<dbReference type="Gene3D" id="1.20.1070.10">
    <property type="entry name" value="Rhodopsin 7-helix transmembrane proteins"/>
    <property type="match status" value="1"/>
</dbReference>
<feature type="transmembrane region" description="Helical" evidence="10">
    <location>
        <begin position="229"/>
        <end position="248"/>
    </location>
</feature>
<dbReference type="PRINTS" id="PR01157">
    <property type="entry name" value="P2YPURNOCPTR"/>
</dbReference>
<dbReference type="OMA" id="VVYINTC"/>
<dbReference type="PRINTS" id="PR00237">
    <property type="entry name" value="GPCRRHODOPSN"/>
</dbReference>
<evidence type="ECO:0000256" key="9">
    <source>
        <dbReference type="RuleBase" id="RU000688"/>
    </source>
</evidence>
<dbReference type="Pfam" id="PF00001">
    <property type="entry name" value="7tm_1"/>
    <property type="match status" value="1"/>
</dbReference>
<feature type="domain" description="G-protein coupled receptors family 1 profile" evidence="11">
    <location>
        <begin position="62"/>
        <end position="330"/>
    </location>
</feature>
<evidence type="ECO:0000313" key="12">
    <source>
        <dbReference type="Ensembl" id="ENSOMEP00000033584.1"/>
    </source>
</evidence>
<evidence type="ECO:0000256" key="6">
    <source>
        <dbReference type="ARBA" id="ARBA00023136"/>
    </source>
</evidence>
<protein>
    <submittedName>
        <fullName evidence="12">Purinergic receptor P2Y14</fullName>
    </submittedName>
</protein>
<evidence type="ECO:0000256" key="5">
    <source>
        <dbReference type="ARBA" id="ARBA00023040"/>
    </source>
</evidence>
<keyword evidence="5 9" id="KW-0297">G-protein coupled receptor</keyword>
<dbReference type="GeneTree" id="ENSGT01110000267255"/>
<feature type="transmembrane region" description="Helical" evidence="10">
    <location>
        <begin position="175"/>
        <end position="194"/>
    </location>
</feature>
<dbReference type="AlphaFoldDB" id="A0A3B3DVW4"/>
<comment type="similarity">
    <text evidence="9">Belongs to the G-protein coupled receptor 1 family.</text>
</comment>
<dbReference type="GO" id="GO:0045028">
    <property type="term" value="F:G protein-coupled purinergic nucleotide receptor activity"/>
    <property type="evidence" value="ECO:0007669"/>
    <property type="project" value="TreeGrafter"/>
</dbReference>
<feature type="transmembrane region" description="Helical" evidence="10">
    <location>
        <begin position="51"/>
        <end position="70"/>
    </location>
</feature>
<dbReference type="GO" id="GO:0005886">
    <property type="term" value="C:plasma membrane"/>
    <property type="evidence" value="ECO:0007669"/>
    <property type="project" value="UniProtKB-SubCell"/>
</dbReference>